<dbReference type="AlphaFoldDB" id="A0A5J4WWJ2"/>
<feature type="transmembrane region" description="Helical" evidence="2">
    <location>
        <begin position="191"/>
        <end position="213"/>
    </location>
</feature>
<dbReference type="EMBL" id="SNRW01000869">
    <property type="protein sequence ID" value="KAA6398852.1"/>
    <property type="molecule type" value="Genomic_DNA"/>
</dbReference>
<feature type="domain" description="TmcB/TmcC TPR repeats" evidence="3">
    <location>
        <begin position="2"/>
        <end position="97"/>
    </location>
</feature>
<keyword evidence="2" id="KW-1133">Transmembrane helix</keyword>
<sequence length="233" mass="26808">MAQAEEFHEGAKQVMKDFFENMTSSHTNLDRIYPYLRHIVESRQKSRSCYEELMVQQPMNATMLYNYAHLLMDKYHDDDTADIVLQRAEVTEEQNTQSENDSNGDNIAHVTDPQIMKADLAKSNINVYDQKSNEILNAYIFDQPNTVQMRSQKSSNQRKKRKKKKGRGAQGDSARADLTGGKDEDNSSMKILIMGLVLLTHSMCIVGLILGAVQYQIQVYLKRQMIEFDFLIK</sequence>
<comment type="caution">
    <text evidence="4">The sequence shown here is derived from an EMBL/GenBank/DDBJ whole genome shotgun (WGS) entry which is preliminary data.</text>
</comment>
<proteinExistence type="predicted"/>
<organism evidence="4 5">
    <name type="scientific">Streblomastix strix</name>
    <dbReference type="NCBI Taxonomy" id="222440"/>
    <lineage>
        <taxon>Eukaryota</taxon>
        <taxon>Metamonada</taxon>
        <taxon>Preaxostyla</taxon>
        <taxon>Oxymonadida</taxon>
        <taxon>Streblomastigidae</taxon>
        <taxon>Streblomastix</taxon>
    </lineage>
</organism>
<evidence type="ECO:0000313" key="4">
    <source>
        <dbReference type="EMBL" id="KAA6398852.1"/>
    </source>
</evidence>
<keyword evidence="2" id="KW-0812">Transmembrane</keyword>
<evidence type="ECO:0000313" key="5">
    <source>
        <dbReference type="Proteomes" id="UP000324800"/>
    </source>
</evidence>
<gene>
    <name evidence="4" type="ORF">EZS28_005621</name>
</gene>
<protein>
    <recommendedName>
        <fullName evidence="3">TmcB/TmcC TPR repeats domain-containing protein</fullName>
    </recommendedName>
</protein>
<evidence type="ECO:0000256" key="2">
    <source>
        <dbReference type="SAM" id="Phobius"/>
    </source>
</evidence>
<dbReference type="Proteomes" id="UP000324800">
    <property type="component" value="Unassembled WGS sequence"/>
</dbReference>
<name>A0A5J4WWJ2_9EUKA</name>
<dbReference type="InterPro" id="IPR057352">
    <property type="entry name" value="TPR_TmcB/C"/>
</dbReference>
<feature type="region of interest" description="Disordered" evidence="1">
    <location>
        <begin position="90"/>
        <end position="109"/>
    </location>
</feature>
<feature type="compositionally biased region" description="Polar residues" evidence="1">
    <location>
        <begin position="93"/>
        <end position="105"/>
    </location>
</feature>
<feature type="compositionally biased region" description="Basic residues" evidence="1">
    <location>
        <begin position="156"/>
        <end position="167"/>
    </location>
</feature>
<keyword evidence="2" id="KW-0472">Membrane</keyword>
<dbReference type="OrthoDB" id="439046at2759"/>
<reference evidence="4 5" key="1">
    <citation type="submission" date="2019-03" db="EMBL/GenBank/DDBJ databases">
        <title>Single cell metagenomics reveals metabolic interactions within the superorganism composed of flagellate Streblomastix strix and complex community of Bacteroidetes bacteria on its surface.</title>
        <authorList>
            <person name="Treitli S.C."/>
            <person name="Kolisko M."/>
            <person name="Husnik F."/>
            <person name="Keeling P."/>
            <person name="Hampl V."/>
        </authorList>
    </citation>
    <scope>NUCLEOTIDE SEQUENCE [LARGE SCALE GENOMIC DNA]</scope>
    <source>
        <strain evidence="4">ST1C</strain>
    </source>
</reference>
<dbReference type="Pfam" id="PF25474">
    <property type="entry name" value="TPR_TmcB"/>
    <property type="match status" value="1"/>
</dbReference>
<evidence type="ECO:0000259" key="3">
    <source>
        <dbReference type="Pfam" id="PF25474"/>
    </source>
</evidence>
<evidence type="ECO:0000256" key="1">
    <source>
        <dbReference type="SAM" id="MobiDB-lite"/>
    </source>
</evidence>
<feature type="region of interest" description="Disordered" evidence="1">
    <location>
        <begin position="147"/>
        <end position="182"/>
    </location>
</feature>
<accession>A0A5J4WWJ2</accession>